<comment type="similarity">
    <text evidence="1">Belongs to the TBP family.</text>
</comment>
<dbReference type="EMBL" id="KI913962">
    <property type="protein sequence ID" value="ETW01711.1"/>
    <property type="molecule type" value="Genomic_DNA"/>
</dbReference>
<dbReference type="GO" id="GO:0006352">
    <property type="term" value="P:DNA-templated transcription initiation"/>
    <property type="evidence" value="ECO:0007669"/>
    <property type="project" value="InterPro"/>
</dbReference>
<dbReference type="SUPFAM" id="SSF55945">
    <property type="entry name" value="TATA-box binding protein-like"/>
    <property type="match status" value="2"/>
</dbReference>
<protein>
    <recommendedName>
        <fullName evidence="5">TATA-box-binding protein</fullName>
    </recommendedName>
</protein>
<dbReference type="InterPro" id="IPR000814">
    <property type="entry name" value="TBP"/>
</dbReference>
<organism evidence="4">
    <name type="scientific">Aphanomyces invadans</name>
    <dbReference type="NCBI Taxonomy" id="157072"/>
    <lineage>
        <taxon>Eukaryota</taxon>
        <taxon>Sar</taxon>
        <taxon>Stramenopiles</taxon>
        <taxon>Oomycota</taxon>
        <taxon>Saprolegniomycetes</taxon>
        <taxon>Saprolegniales</taxon>
        <taxon>Verrucalvaceae</taxon>
        <taxon>Aphanomyces</taxon>
    </lineage>
</organism>
<dbReference type="AlphaFoldDB" id="A0A024U5L9"/>
<dbReference type="GeneID" id="20083370"/>
<dbReference type="PRINTS" id="PR00686">
    <property type="entry name" value="TIFACTORIID"/>
</dbReference>
<dbReference type="RefSeq" id="XP_008869559.1">
    <property type="nucleotide sequence ID" value="XM_008871337.1"/>
</dbReference>
<dbReference type="PANTHER" id="PTHR10126">
    <property type="entry name" value="TATA-BOX BINDING PROTEIN"/>
    <property type="match status" value="1"/>
</dbReference>
<accession>A0A024U5L9</accession>
<evidence type="ECO:0000256" key="2">
    <source>
        <dbReference type="ARBA" id="ARBA00023125"/>
    </source>
</evidence>
<dbReference type="eggNOG" id="KOG3302">
    <property type="taxonomic scope" value="Eukaryota"/>
</dbReference>
<gene>
    <name evidence="4" type="ORF">H310_06320</name>
</gene>
<name>A0A024U5L9_9STRA</name>
<dbReference type="InterPro" id="IPR012295">
    <property type="entry name" value="TBP_dom_sf"/>
</dbReference>
<evidence type="ECO:0000256" key="1">
    <source>
        <dbReference type="ARBA" id="ARBA00005560"/>
    </source>
</evidence>
<dbReference type="OrthoDB" id="2127950at2759"/>
<keyword evidence="2" id="KW-0238">DNA-binding</keyword>
<dbReference type="Gene3D" id="3.30.310.10">
    <property type="entry name" value="TATA-Binding Protein"/>
    <property type="match status" value="2"/>
</dbReference>
<dbReference type="VEuPathDB" id="FungiDB:H310_06320"/>
<dbReference type="GO" id="GO:0003677">
    <property type="term" value="F:DNA binding"/>
    <property type="evidence" value="ECO:0007669"/>
    <property type="project" value="UniProtKB-KW"/>
</dbReference>
<evidence type="ECO:0008006" key="5">
    <source>
        <dbReference type="Google" id="ProtNLM"/>
    </source>
</evidence>
<proteinExistence type="inferred from homology"/>
<evidence type="ECO:0000256" key="3">
    <source>
        <dbReference type="ARBA" id="ARBA00023163"/>
    </source>
</evidence>
<dbReference type="STRING" id="157072.A0A024U5L9"/>
<reference evidence="4" key="1">
    <citation type="submission" date="2013-12" db="EMBL/GenBank/DDBJ databases">
        <title>The Genome Sequence of Aphanomyces invadans NJM9701.</title>
        <authorList>
            <consortium name="The Broad Institute Genomics Platform"/>
            <person name="Russ C."/>
            <person name="Tyler B."/>
            <person name="van West P."/>
            <person name="Dieguez-Uribeondo J."/>
            <person name="Young S.K."/>
            <person name="Zeng Q."/>
            <person name="Gargeya S."/>
            <person name="Fitzgerald M."/>
            <person name="Abouelleil A."/>
            <person name="Alvarado L."/>
            <person name="Chapman S.B."/>
            <person name="Gainer-Dewar J."/>
            <person name="Goldberg J."/>
            <person name="Griggs A."/>
            <person name="Gujja S."/>
            <person name="Hansen M."/>
            <person name="Howarth C."/>
            <person name="Imamovic A."/>
            <person name="Ireland A."/>
            <person name="Larimer J."/>
            <person name="McCowan C."/>
            <person name="Murphy C."/>
            <person name="Pearson M."/>
            <person name="Poon T.W."/>
            <person name="Priest M."/>
            <person name="Roberts A."/>
            <person name="Saif S."/>
            <person name="Shea T."/>
            <person name="Sykes S."/>
            <person name="Wortman J."/>
            <person name="Nusbaum C."/>
            <person name="Birren B."/>
        </authorList>
    </citation>
    <scope>NUCLEOTIDE SEQUENCE [LARGE SCALE GENOMIC DNA]</scope>
    <source>
        <strain evidence="4">NJM9701</strain>
    </source>
</reference>
<evidence type="ECO:0000313" key="4">
    <source>
        <dbReference type="EMBL" id="ETW01711.1"/>
    </source>
</evidence>
<dbReference type="Pfam" id="PF00352">
    <property type="entry name" value="TBP"/>
    <property type="match status" value="2"/>
</dbReference>
<keyword evidence="3" id="KW-0804">Transcription</keyword>
<sequence>MEVENWDDLDADVVAAADAAISDNYDITVANIMATFDLATKIDLKHLVLNARNVEFNPRKFQGAIMRLREPKSTCIIFSTGKVVVVGMKAVPDLEIVARKVESIAQKVGFRDAAAQSLSVRNITASAKAPYPIRLEGLLNEHTRFCTYEPELFPALYYRMKEPNLCFVVFVTGKVVVCGAKVSSPCVMDRWSPQVSSRRSKKSSTASPTSCQFSCSTDPITRQLSINLIKLSISRAEDLRGWASVALGAA</sequence>